<dbReference type="Proteomes" id="UP000018093">
    <property type="component" value="Unassembled WGS sequence"/>
</dbReference>
<name>R7G6H0_9FIRM</name>
<evidence type="ECO:0000313" key="1">
    <source>
        <dbReference type="EMBL" id="CDE23019.1"/>
    </source>
</evidence>
<dbReference type="EMBL" id="CBIN010000185">
    <property type="protein sequence ID" value="CDE23019.1"/>
    <property type="molecule type" value="Genomic_DNA"/>
</dbReference>
<sequence length="78" mass="8878">MENKKTSNFVGAKEFAEIFEVTENTAYLKIREINANLRKQGYIIIQGKIPRRVFNEMCPIFAKEKDAPSLATNASNLL</sequence>
<accession>R7G6H0</accession>
<proteinExistence type="predicted"/>
<dbReference type="RefSeq" id="WP_022420740.1">
    <property type="nucleotide sequence ID" value="NZ_FR898595.1"/>
</dbReference>
<evidence type="ECO:0000313" key="2">
    <source>
        <dbReference type="Proteomes" id="UP000018093"/>
    </source>
</evidence>
<gene>
    <name evidence="1" type="ORF">BN631_01489</name>
</gene>
<comment type="caution">
    <text evidence="1">The sequence shown here is derived from an EMBL/GenBank/DDBJ whole genome shotgun (WGS) entry which is preliminary data.</text>
</comment>
<dbReference type="AlphaFoldDB" id="R7G6H0"/>
<organism evidence="1 2">
    <name type="scientific">Amedibacillus dolichus CAG:375</name>
    <dbReference type="NCBI Taxonomy" id="1263076"/>
    <lineage>
        <taxon>Bacteria</taxon>
        <taxon>Bacillati</taxon>
        <taxon>Bacillota</taxon>
        <taxon>Erysipelotrichia</taxon>
        <taxon>Erysipelotrichales</taxon>
        <taxon>Erysipelotrichaceae</taxon>
        <taxon>Amedibacillus</taxon>
    </lineage>
</organism>
<protein>
    <submittedName>
        <fullName evidence="1">Uncharacterized protein</fullName>
    </submittedName>
</protein>
<reference evidence="1" key="1">
    <citation type="submission" date="2012-11" db="EMBL/GenBank/DDBJ databases">
        <title>Dependencies among metagenomic species, viruses, plasmids and units of genetic variation.</title>
        <authorList>
            <person name="Nielsen H.B."/>
            <person name="Almeida M."/>
            <person name="Juncker A.S."/>
            <person name="Rasmussen S."/>
            <person name="Li J."/>
            <person name="Sunagawa S."/>
            <person name="Plichta D."/>
            <person name="Gautier L."/>
            <person name="Le Chatelier E."/>
            <person name="Peletier E."/>
            <person name="Bonde I."/>
            <person name="Nielsen T."/>
            <person name="Manichanh C."/>
            <person name="Arumugam M."/>
            <person name="Batto J."/>
            <person name="Santos M.B.Q.D."/>
            <person name="Blom N."/>
            <person name="Borruel N."/>
            <person name="Burgdorf K.S."/>
            <person name="Boumezbeur F."/>
            <person name="Casellas F."/>
            <person name="Dore J."/>
            <person name="Guarner F."/>
            <person name="Hansen T."/>
            <person name="Hildebrand F."/>
            <person name="Kaas R.S."/>
            <person name="Kennedy S."/>
            <person name="Kristiansen K."/>
            <person name="Kultima J.R."/>
            <person name="Leonard P."/>
            <person name="Levenez F."/>
            <person name="Lund O."/>
            <person name="Moumen B."/>
            <person name="Le Paslier D."/>
            <person name="Pons N."/>
            <person name="Pedersen O."/>
            <person name="Prifti E."/>
            <person name="Qin J."/>
            <person name="Raes J."/>
            <person name="Tap J."/>
            <person name="Tims S."/>
            <person name="Ussery D.W."/>
            <person name="Yamada T."/>
            <person name="MetaHit consortium"/>
            <person name="Renault P."/>
            <person name="Sicheritz-Ponten T."/>
            <person name="Bork P."/>
            <person name="Wang J."/>
            <person name="Brunak S."/>
            <person name="Ehrlich S.D."/>
        </authorList>
    </citation>
    <scope>NUCLEOTIDE SEQUENCE [LARGE SCALE GENOMIC DNA]</scope>
</reference>